<proteinExistence type="predicted"/>
<dbReference type="VEuPathDB" id="TriTrypDB:TvY486_0602040"/>
<reference evidence="1" key="1">
    <citation type="journal article" date="2012" name="Proc. Natl. Acad. Sci. U.S.A.">
        <title>Antigenic diversity is generated by distinct evolutionary mechanisms in African trypanosome species.</title>
        <authorList>
            <person name="Jackson A.P."/>
            <person name="Berry A."/>
            <person name="Aslett M."/>
            <person name="Allison H.C."/>
            <person name="Burton P."/>
            <person name="Vavrova-Anderson J."/>
            <person name="Brown R."/>
            <person name="Browne H."/>
            <person name="Corton N."/>
            <person name="Hauser H."/>
            <person name="Gamble J."/>
            <person name="Gilderthorp R."/>
            <person name="Marcello L."/>
            <person name="McQuillan J."/>
            <person name="Otto T.D."/>
            <person name="Quail M.A."/>
            <person name="Sanders M.J."/>
            <person name="van Tonder A."/>
            <person name="Ginger M.L."/>
            <person name="Field M.C."/>
            <person name="Barry J.D."/>
            <person name="Hertz-Fowler C."/>
            <person name="Berriman M."/>
        </authorList>
    </citation>
    <scope>NUCLEOTIDE SEQUENCE</scope>
    <source>
        <strain evidence="1">Y486</strain>
    </source>
</reference>
<sequence length="130" mass="14498">MSSSVGIEIYIYLCIKAASEAARMLPTLLLITPNVEPGGNTCCVQFIDLFLVSVPSMDKESCNLPSWDLLSRLRCAWILVRCGILRSQYHPLQGQTMRKRGLKKERGWVSMSSLFSLTTSSWIAEARVVG</sequence>
<accession>G0TWS5</accession>
<evidence type="ECO:0000313" key="1">
    <source>
        <dbReference type="EMBL" id="CCC48413.1"/>
    </source>
</evidence>
<gene>
    <name evidence="1" type="ORF">TVY486_0602040</name>
</gene>
<protein>
    <submittedName>
        <fullName evidence="1">Uncharacterized protein</fullName>
    </submittedName>
</protein>
<dbReference type="AlphaFoldDB" id="G0TWS5"/>
<name>G0TWS5_TRYVY</name>
<organism evidence="1">
    <name type="scientific">Trypanosoma vivax (strain Y486)</name>
    <dbReference type="NCBI Taxonomy" id="1055687"/>
    <lineage>
        <taxon>Eukaryota</taxon>
        <taxon>Discoba</taxon>
        <taxon>Euglenozoa</taxon>
        <taxon>Kinetoplastea</taxon>
        <taxon>Metakinetoplastina</taxon>
        <taxon>Trypanosomatida</taxon>
        <taxon>Trypanosomatidae</taxon>
        <taxon>Trypanosoma</taxon>
        <taxon>Duttonella</taxon>
    </lineage>
</organism>
<dbReference type="EMBL" id="HE573022">
    <property type="protein sequence ID" value="CCC48413.1"/>
    <property type="molecule type" value="Genomic_DNA"/>
</dbReference>